<proteinExistence type="predicted"/>
<organism evidence="1 2">
    <name type="scientific">Poseidonocella sedimentorum</name>
    <dbReference type="NCBI Taxonomy" id="871652"/>
    <lineage>
        <taxon>Bacteria</taxon>
        <taxon>Pseudomonadati</taxon>
        <taxon>Pseudomonadota</taxon>
        <taxon>Alphaproteobacteria</taxon>
        <taxon>Rhodobacterales</taxon>
        <taxon>Roseobacteraceae</taxon>
        <taxon>Poseidonocella</taxon>
    </lineage>
</organism>
<keyword evidence="2" id="KW-1185">Reference proteome</keyword>
<dbReference type="STRING" id="871652.SAMN04515673_105265"/>
<gene>
    <name evidence="1" type="ORF">SAMN04515673_105265</name>
</gene>
<reference evidence="1 2" key="1">
    <citation type="submission" date="2016-10" db="EMBL/GenBank/DDBJ databases">
        <authorList>
            <person name="de Groot N.N."/>
        </authorList>
    </citation>
    <scope>NUCLEOTIDE SEQUENCE [LARGE SCALE GENOMIC DNA]</scope>
    <source>
        <strain evidence="2">KMM 9023,NRIC 0796,JCM 17311,KCTC 23692</strain>
    </source>
</reference>
<evidence type="ECO:0000313" key="2">
    <source>
        <dbReference type="Proteomes" id="UP000199302"/>
    </source>
</evidence>
<dbReference type="RefSeq" id="WP_177220520.1">
    <property type="nucleotide sequence ID" value="NZ_FOYI01000005.1"/>
</dbReference>
<evidence type="ECO:0000313" key="1">
    <source>
        <dbReference type="EMBL" id="SFR09591.1"/>
    </source>
</evidence>
<evidence type="ECO:0008006" key="3">
    <source>
        <dbReference type="Google" id="ProtNLM"/>
    </source>
</evidence>
<dbReference type="EMBL" id="FOYI01000005">
    <property type="protein sequence ID" value="SFR09591.1"/>
    <property type="molecule type" value="Genomic_DNA"/>
</dbReference>
<protein>
    <recommendedName>
        <fullName evidence="3">MgtC family protein</fullName>
    </recommendedName>
</protein>
<dbReference type="AlphaFoldDB" id="A0A1I6DW77"/>
<name>A0A1I6DW77_9RHOB</name>
<accession>A0A1I6DW77</accession>
<sequence>MFGLIRLVIFALFAFAAGVLFERQQASEKCLATGGTMTAGLCLGAGS</sequence>
<dbReference type="Proteomes" id="UP000199302">
    <property type="component" value="Unassembled WGS sequence"/>
</dbReference>